<accession>A0A7C1FKX7</accession>
<dbReference type="EMBL" id="DSMG01000088">
    <property type="protein sequence ID" value="HDX31633.1"/>
    <property type="molecule type" value="Genomic_DNA"/>
</dbReference>
<comment type="caution">
    <text evidence="1">The sequence shown here is derived from an EMBL/GenBank/DDBJ whole genome shotgun (WGS) entry which is preliminary data.</text>
</comment>
<protein>
    <submittedName>
        <fullName evidence="1">Uncharacterized protein</fullName>
    </submittedName>
</protein>
<sequence length="235" mass="26838">MPEDGGLYEFVHISEIASTTRDLMSLNLKHRTQLGGRSEGVYSRSDQQVEHIVLQQARDFVGRAREGFMLSVRQSDVPTKGELRYLLERVLLDWSSFSRELGLEEAHTSADELSSAETLRLVRRQLLAFGMAATALGALPRTPAEEVTFPYSYGKPPTYCDIPAPSSPAEMLHRLEEVESMLWKLMSMEWQELVNHYYGPLRRTYGFFEANARLAQQEAERFGVKPVRRTLQWPA</sequence>
<dbReference type="AlphaFoldDB" id="A0A7C1FKX7"/>
<name>A0A7C1FKX7_9CHLR</name>
<proteinExistence type="predicted"/>
<organism evidence="1">
    <name type="scientific">Caldilinea aerophila</name>
    <dbReference type="NCBI Taxonomy" id="133453"/>
    <lineage>
        <taxon>Bacteria</taxon>
        <taxon>Bacillati</taxon>
        <taxon>Chloroflexota</taxon>
        <taxon>Caldilineae</taxon>
        <taxon>Caldilineales</taxon>
        <taxon>Caldilineaceae</taxon>
        <taxon>Caldilinea</taxon>
    </lineage>
</organism>
<gene>
    <name evidence="1" type="ORF">ENQ20_09090</name>
</gene>
<evidence type="ECO:0000313" key="1">
    <source>
        <dbReference type="EMBL" id="HDX31633.1"/>
    </source>
</evidence>
<reference evidence="1" key="1">
    <citation type="journal article" date="2020" name="mSystems">
        <title>Genome- and Community-Level Interaction Insights into Carbon Utilization and Element Cycling Functions of Hydrothermarchaeota in Hydrothermal Sediment.</title>
        <authorList>
            <person name="Zhou Z."/>
            <person name="Liu Y."/>
            <person name="Xu W."/>
            <person name="Pan J."/>
            <person name="Luo Z.H."/>
            <person name="Li M."/>
        </authorList>
    </citation>
    <scope>NUCLEOTIDE SEQUENCE [LARGE SCALE GENOMIC DNA]</scope>
    <source>
        <strain evidence="1">SpSt-289</strain>
    </source>
</reference>